<reference evidence="2 3" key="1">
    <citation type="journal article" date="2016" name="Mol. Biol. Evol.">
        <title>Comparative Genomics of Early-Diverging Mushroom-Forming Fungi Provides Insights into the Origins of Lignocellulose Decay Capabilities.</title>
        <authorList>
            <person name="Nagy L.G."/>
            <person name="Riley R."/>
            <person name="Tritt A."/>
            <person name="Adam C."/>
            <person name="Daum C."/>
            <person name="Floudas D."/>
            <person name="Sun H."/>
            <person name="Yadav J.S."/>
            <person name="Pangilinan J."/>
            <person name="Larsson K.H."/>
            <person name="Matsuura K."/>
            <person name="Barry K."/>
            <person name="Labutti K."/>
            <person name="Kuo R."/>
            <person name="Ohm R.A."/>
            <person name="Bhattacharya S.S."/>
            <person name="Shirouzu T."/>
            <person name="Yoshinaga Y."/>
            <person name="Martin F.M."/>
            <person name="Grigoriev I.V."/>
            <person name="Hibbett D.S."/>
        </authorList>
    </citation>
    <scope>NUCLEOTIDE SEQUENCE [LARGE SCALE GENOMIC DNA]</scope>
    <source>
        <strain evidence="2 3">HHB14362 ss-1</strain>
    </source>
</reference>
<gene>
    <name evidence="2" type="ORF">NEOLEDRAFT_1065771</name>
</gene>
<dbReference type="AlphaFoldDB" id="A0A165SGN0"/>
<accession>A0A165SGN0</accession>
<dbReference type="STRING" id="1314782.A0A165SGN0"/>
<dbReference type="PROSITE" id="PS50142">
    <property type="entry name" value="RNASE_3_2"/>
    <property type="match status" value="1"/>
</dbReference>
<dbReference type="SUPFAM" id="SSF69065">
    <property type="entry name" value="RNase III domain-like"/>
    <property type="match status" value="1"/>
</dbReference>
<evidence type="ECO:0000259" key="1">
    <source>
        <dbReference type="PROSITE" id="PS50142"/>
    </source>
</evidence>
<dbReference type="InterPro" id="IPR000999">
    <property type="entry name" value="RNase_III_dom"/>
</dbReference>
<dbReference type="OrthoDB" id="416741at2759"/>
<dbReference type="InParanoid" id="A0A165SGN0"/>
<protein>
    <recommendedName>
        <fullName evidence="1">RNase III domain-containing protein</fullName>
    </recommendedName>
</protein>
<feature type="non-terminal residue" evidence="2">
    <location>
        <position position="162"/>
    </location>
</feature>
<organism evidence="2 3">
    <name type="scientific">Neolentinus lepideus HHB14362 ss-1</name>
    <dbReference type="NCBI Taxonomy" id="1314782"/>
    <lineage>
        <taxon>Eukaryota</taxon>
        <taxon>Fungi</taxon>
        <taxon>Dikarya</taxon>
        <taxon>Basidiomycota</taxon>
        <taxon>Agaricomycotina</taxon>
        <taxon>Agaricomycetes</taxon>
        <taxon>Gloeophyllales</taxon>
        <taxon>Gloeophyllaceae</taxon>
        <taxon>Neolentinus</taxon>
    </lineage>
</organism>
<dbReference type="GO" id="GO:0006396">
    <property type="term" value="P:RNA processing"/>
    <property type="evidence" value="ECO:0007669"/>
    <property type="project" value="InterPro"/>
</dbReference>
<evidence type="ECO:0000313" key="3">
    <source>
        <dbReference type="Proteomes" id="UP000076761"/>
    </source>
</evidence>
<dbReference type="EMBL" id="KV425573">
    <property type="protein sequence ID" value="KZT25127.1"/>
    <property type="molecule type" value="Genomic_DNA"/>
</dbReference>
<feature type="domain" description="RNase III" evidence="1">
    <location>
        <begin position="35"/>
        <end position="136"/>
    </location>
</feature>
<keyword evidence="3" id="KW-1185">Reference proteome</keyword>
<sequence>MAHVFRAVQQAVIAAIQADDFSFPLPDLIDYSWTQGIPNVSTMSYAEWERLAFLGDATASGCIANQLKHLMPEGTPHLYTVLRSGLQSNQTFAHIFRKACLLAVCSSEPVVVQPSLFKRGGDFFEAILGLMMTQKSLEFVKGWLEPMYAPLIRAAARAYLAF</sequence>
<evidence type="ECO:0000313" key="2">
    <source>
        <dbReference type="EMBL" id="KZT25127.1"/>
    </source>
</evidence>
<dbReference type="Gene3D" id="1.10.1520.10">
    <property type="entry name" value="Ribonuclease III domain"/>
    <property type="match status" value="1"/>
</dbReference>
<dbReference type="Proteomes" id="UP000076761">
    <property type="component" value="Unassembled WGS sequence"/>
</dbReference>
<dbReference type="InterPro" id="IPR036389">
    <property type="entry name" value="RNase_III_sf"/>
</dbReference>
<name>A0A165SGN0_9AGAM</name>
<proteinExistence type="predicted"/>
<dbReference type="GO" id="GO:0004525">
    <property type="term" value="F:ribonuclease III activity"/>
    <property type="evidence" value="ECO:0007669"/>
    <property type="project" value="InterPro"/>
</dbReference>